<feature type="transmembrane region" description="Helical" evidence="6">
    <location>
        <begin position="113"/>
        <end position="138"/>
    </location>
</feature>
<evidence type="ECO:0000256" key="2">
    <source>
        <dbReference type="ARBA" id="ARBA00022448"/>
    </source>
</evidence>
<dbReference type="AlphaFoldDB" id="A0A382VGG4"/>
<evidence type="ECO:0000256" key="3">
    <source>
        <dbReference type="ARBA" id="ARBA00022692"/>
    </source>
</evidence>
<dbReference type="GO" id="GO:0035673">
    <property type="term" value="F:oligopeptide transmembrane transporter activity"/>
    <property type="evidence" value="ECO:0007669"/>
    <property type="project" value="InterPro"/>
</dbReference>
<evidence type="ECO:0000256" key="1">
    <source>
        <dbReference type="ARBA" id="ARBA00004141"/>
    </source>
</evidence>
<sequence>GSGLPWTMVQIGGVIAVLLIILDKTLEARGAEFRTPVLAVAVGIYLPIELSSSIFIGGIIAWIASRRLGSRQPAQTGLLFASGLITGEALIGILLALPIVLGQVSSVFSGDMFEVFSTAPLGGWPGLVVLAGVAYWLLNLASQESNEN</sequence>
<keyword evidence="2" id="KW-0813">Transport</keyword>
<reference evidence="7" key="1">
    <citation type="submission" date="2018-05" db="EMBL/GenBank/DDBJ databases">
        <authorList>
            <person name="Lanie J.A."/>
            <person name="Ng W.-L."/>
            <person name="Kazmierczak K.M."/>
            <person name="Andrzejewski T.M."/>
            <person name="Davidsen T.M."/>
            <person name="Wayne K.J."/>
            <person name="Tettelin H."/>
            <person name="Glass J.I."/>
            <person name="Rusch D."/>
            <person name="Podicherti R."/>
            <person name="Tsui H.-C.T."/>
            <person name="Winkler M.E."/>
        </authorList>
    </citation>
    <scope>NUCLEOTIDE SEQUENCE</scope>
</reference>
<dbReference type="EMBL" id="UINC01151403">
    <property type="protein sequence ID" value="SVD44988.1"/>
    <property type="molecule type" value="Genomic_DNA"/>
</dbReference>
<evidence type="ECO:0000256" key="4">
    <source>
        <dbReference type="ARBA" id="ARBA00022989"/>
    </source>
</evidence>
<gene>
    <name evidence="7" type="ORF">METZ01_LOCUS397842</name>
</gene>
<dbReference type="GO" id="GO:0016020">
    <property type="term" value="C:membrane"/>
    <property type="evidence" value="ECO:0007669"/>
    <property type="project" value="UniProtKB-SubCell"/>
</dbReference>
<name>A0A382VGG4_9ZZZZ</name>
<dbReference type="InterPro" id="IPR004813">
    <property type="entry name" value="OPT"/>
</dbReference>
<accession>A0A382VGG4</accession>
<proteinExistence type="predicted"/>
<organism evidence="7">
    <name type="scientific">marine metagenome</name>
    <dbReference type="NCBI Taxonomy" id="408172"/>
    <lineage>
        <taxon>unclassified sequences</taxon>
        <taxon>metagenomes</taxon>
        <taxon>ecological metagenomes</taxon>
    </lineage>
</organism>
<keyword evidence="3 6" id="KW-0812">Transmembrane</keyword>
<keyword evidence="4 6" id="KW-1133">Transmembrane helix</keyword>
<feature type="transmembrane region" description="Helical" evidence="6">
    <location>
        <begin position="38"/>
        <end position="65"/>
    </location>
</feature>
<feature type="non-terminal residue" evidence="7">
    <location>
        <position position="1"/>
    </location>
</feature>
<protein>
    <recommendedName>
        <fullName evidence="8">Oligopeptide transporter, OPT family</fullName>
    </recommendedName>
</protein>
<evidence type="ECO:0000313" key="7">
    <source>
        <dbReference type="EMBL" id="SVD44988.1"/>
    </source>
</evidence>
<evidence type="ECO:0000256" key="5">
    <source>
        <dbReference type="ARBA" id="ARBA00023136"/>
    </source>
</evidence>
<feature type="transmembrane region" description="Helical" evidence="6">
    <location>
        <begin position="6"/>
        <end position="26"/>
    </location>
</feature>
<feature type="transmembrane region" description="Helical" evidence="6">
    <location>
        <begin position="77"/>
        <end position="101"/>
    </location>
</feature>
<dbReference type="Pfam" id="PF03169">
    <property type="entry name" value="OPT"/>
    <property type="match status" value="1"/>
</dbReference>
<keyword evidence="5 6" id="KW-0472">Membrane</keyword>
<evidence type="ECO:0008006" key="8">
    <source>
        <dbReference type="Google" id="ProtNLM"/>
    </source>
</evidence>
<evidence type="ECO:0000256" key="6">
    <source>
        <dbReference type="SAM" id="Phobius"/>
    </source>
</evidence>
<comment type="subcellular location">
    <subcellularLocation>
        <location evidence="1">Membrane</location>
        <topology evidence="1">Multi-pass membrane protein</topology>
    </subcellularLocation>
</comment>